<dbReference type="PROSITE" id="PS51257">
    <property type="entry name" value="PROKAR_LIPOPROTEIN"/>
    <property type="match status" value="1"/>
</dbReference>
<dbReference type="EMBL" id="GBRH01203505">
    <property type="protein sequence ID" value="JAD94390.1"/>
    <property type="molecule type" value="Transcribed_RNA"/>
</dbReference>
<protein>
    <submittedName>
        <fullName evidence="1">Uncharacterized protein</fullName>
    </submittedName>
</protein>
<name>A0A0A9E8Z8_ARUDO</name>
<organism evidence="1">
    <name type="scientific">Arundo donax</name>
    <name type="common">Giant reed</name>
    <name type="synonym">Donax arundinaceus</name>
    <dbReference type="NCBI Taxonomy" id="35708"/>
    <lineage>
        <taxon>Eukaryota</taxon>
        <taxon>Viridiplantae</taxon>
        <taxon>Streptophyta</taxon>
        <taxon>Embryophyta</taxon>
        <taxon>Tracheophyta</taxon>
        <taxon>Spermatophyta</taxon>
        <taxon>Magnoliopsida</taxon>
        <taxon>Liliopsida</taxon>
        <taxon>Poales</taxon>
        <taxon>Poaceae</taxon>
        <taxon>PACMAD clade</taxon>
        <taxon>Arundinoideae</taxon>
        <taxon>Arundineae</taxon>
        <taxon>Arundo</taxon>
    </lineage>
</organism>
<evidence type="ECO:0000313" key="1">
    <source>
        <dbReference type="EMBL" id="JAD94390.1"/>
    </source>
</evidence>
<proteinExistence type="predicted"/>
<dbReference type="AlphaFoldDB" id="A0A0A9E8Z8"/>
<accession>A0A0A9E8Z8</accession>
<reference evidence="1" key="1">
    <citation type="submission" date="2014-09" db="EMBL/GenBank/DDBJ databases">
        <authorList>
            <person name="Magalhaes I.L.F."/>
            <person name="Oliveira U."/>
            <person name="Santos F.R."/>
            <person name="Vidigal T.H.D.A."/>
            <person name="Brescovit A.D."/>
            <person name="Santos A.J."/>
        </authorList>
    </citation>
    <scope>NUCLEOTIDE SEQUENCE</scope>
    <source>
        <tissue evidence="1">Shoot tissue taken approximately 20 cm above the soil surface</tissue>
    </source>
</reference>
<sequence length="44" mass="4641">MMQRRASIPCMPILGRARLGGSRPWIPGSGGSYSCGHTQSPLGI</sequence>
<reference evidence="1" key="2">
    <citation type="journal article" date="2015" name="Data Brief">
        <title>Shoot transcriptome of the giant reed, Arundo donax.</title>
        <authorList>
            <person name="Barrero R.A."/>
            <person name="Guerrero F.D."/>
            <person name="Moolhuijzen P."/>
            <person name="Goolsby J.A."/>
            <person name="Tidwell J."/>
            <person name="Bellgard S.E."/>
            <person name="Bellgard M.I."/>
        </authorList>
    </citation>
    <scope>NUCLEOTIDE SEQUENCE</scope>
    <source>
        <tissue evidence="1">Shoot tissue taken approximately 20 cm above the soil surface</tissue>
    </source>
</reference>